<gene>
    <name evidence="1" type="ORF">HOO69_20510</name>
</gene>
<organism evidence="1 2">
    <name type="scientific">Vibrio europaeus</name>
    <dbReference type="NCBI Taxonomy" id="300876"/>
    <lineage>
        <taxon>Bacteria</taxon>
        <taxon>Pseudomonadati</taxon>
        <taxon>Pseudomonadota</taxon>
        <taxon>Gammaproteobacteria</taxon>
        <taxon>Vibrionales</taxon>
        <taxon>Vibrionaceae</taxon>
        <taxon>Vibrio</taxon>
        <taxon>Vibrio oreintalis group</taxon>
    </lineage>
</organism>
<reference evidence="1 2" key="1">
    <citation type="submission" date="2020-05" db="EMBL/GenBank/DDBJ databases">
        <title>First description outside Europe of the emergent pathogen for shellfish aquaculture Vibrio europaeus.</title>
        <authorList>
            <person name="Dubert J."/>
            <person name="Rojas R."/>
        </authorList>
    </citation>
    <scope>NUCLEOTIDE SEQUENCE [LARGE SCALE GENOMIC DNA]</scope>
    <source>
        <strain evidence="1 2">NPI-1</strain>
    </source>
</reference>
<dbReference type="Proteomes" id="UP000501443">
    <property type="component" value="Chromosome 2"/>
</dbReference>
<evidence type="ECO:0000313" key="2">
    <source>
        <dbReference type="Proteomes" id="UP000501443"/>
    </source>
</evidence>
<dbReference type="EMBL" id="CP053543">
    <property type="protein sequence ID" value="QJY38932.1"/>
    <property type="molecule type" value="Genomic_DNA"/>
</dbReference>
<proteinExistence type="predicted"/>
<protein>
    <submittedName>
        <fullName evidence="1">Uncharacterized protein</fullName>
    </submittedName>
</protein>
<accession>A0AAE7DYE7</accession>
<sequence length="128" mass="14530">MKTHKGDIALDMLEDAIDLYKSGRFSSSLHLAAAASELLSGLCEINGLESAHGNLKQMLKDFYDSNPSFFAKPKDALKRFNYSKNTIKHINGEKDQFAYVSLDMHAEMYIKQCQRMLESFGMCLIKRI</sequence>
<dbReference type="RefSeq" id="WP_171803002.1">
    <property type="nucleotide sequence ID" value="NZ_CP053543.1"/>
</dbReference>
<name>A0AAE7DYE7_9VIBR</name>
<dbReference type="AlphaFoldDB" id="A0AAE7DYE7"/>
<evidence type="ECO:0000313" key="1">
    <source>
        <dbReference type="EMBL" id="QJY38932.1"/>
    </source>
</evidence>